<evidence type="ECO:0000256" key="3">
    <source>
        <dbReference type="ARBA" id="ARBA00022525"/>
    </source>
</evidence>
<dbReference type="Pfam" id="PF22178">
    <property type="entry name" value="Gp5_trimer_C"/>
    <property type="match status" value="2"/>
</dbReference>
<feature type="domain" description="Gp5/Type VI secretion system Vgr C-terminal trimerisation" evidence="6">
    <location>
        <begin position="470"/>
        <end position="581"/>
    </location>
</feature>
<dbReference type="Gene3D" id="2.40.50.230">
    <property type="entry name" value="Gp5 N-terminal domain"/>
    <property type="match status" value="1"/>
</dbReference>
<dbReference type="SUPFAM" id="SSF69349">
    <property type="entry name" value="Phage fibre proteins"/>
    <property type="match status" value="2"/>
</dbReference>
<dbReference type="GO" id="GO:0005576">
    <property type="term" value="C:extracellular region"/>
    <property type="evidence" value="ECO:0007669"/>
    <property type="project" value="UniProtKB-SubCell"/>
</dbReference>
<dbReference type="Proteomes" id="UP000598196">
    <property type="component" value="Unassembled WGS sequence"/>
</dbReference>
<dbReference type="AlphaFoldDB" id="A0A918DDL5"/>
<evidence type="ECO:0000259" key="5">
    <source>
        <dbReference type="Pfam" id="PF04717"/>
    </source>
</evidence>
<evidence type="ECO:0000256" key="2">
    <source>
        <dbReference type="ARBA" id="ARBA00005558"/>
    </source>
</evidence>
<dbReference type="Gene3D" id="3.55.50.10">
    <property type="entry name" value="Baseplate protein-like domains"/>
    <property type="match status" value="1"/>
</dbReference>
<reference evidence="7 8" key="1">
    <citation type="journal article" date="2014" name="Int. J. Syst. Evol. Microbiol.">
        <title>Complete genome sequence of Corynebacterium casei LMG S-19264T (=DSM 44701T), isolated from a smear-ripened cheese.</title>
        <authorList>
            <consortium name="US DOE Joint Genome Institute (JGI-PGF)"/>
            <person name="Walter F."/>
            <person name="Albersmeier A."/>
            <person name="Kalinowski J."/>
            <person name="Ruckert C."/>
        </authorList>
    </citation>
    <scope>NUCLEOTIDE SEQUENCE [LARGE SCALE GENOMIC DNA]</scope>
    <source>
        <strain evidence="7 8">CGMCC 1.7029</strain>
    </source>
</reference>
<dbReference type="SUPFAM" id="SSF69255">
    <property type="entry name" value="gp5 N-terminal domain-like"/>
    <property type="match status" value="1"/>
</dbReference>
<feature type="domain" description="Gp5/Type VI secretion system Vgr protein OB-fold" evidence="5">
    <location>
        <begin position="386"/>
        <end position="453"/>
    </location>
</feature>
<dbReference type="EMBL" id="BMLP01000008">
    <property type="protein sequence ID" value="GGO36961.1"/>
    <property type="molecule type" value="Genomic_DNA"/>
</dbReference>
<dbReference type="Pfam" id="PF04717">
    <property type="entry name" value="Phage_base_V"/>
    <property type="match status" value="1"/>
</dbReference>
<keyword evidence="8" id="KW-1185">Reference proteome</keyword>
<dbReference type="NCBIfam" id="TIGR03361">
    <property type="entry name" value="VI_Rhs_Vgr"/>
    <property type="match status" value="1"/>
</dbReference>
<feature type="region of interest" description="Disordered" evidence="4">
    <location>
        <begin position="530"/>
        <end position="551"/>
    </location>
</feature>
<dbReference type="InterPro" id="IPR006533">
    <property type="entry name" value="T6SS_Vgr_RhsGE"/>
</dbReference>
<comment type="caution">
    <text evidence="7">The sequence shown here is derived from an EMBL/GenBank/DDBJ whole genome shotgun (WGS) entry which is preliminary data.</text>
</comment>
<dbReference type="NCBIfam" id="TIGR01646">
    <property type="entry name" value="vgr_GE"/>
    <property type="match status" value="1"/>
</dbReference>
<accession>A0A918DDL5</accession>
<protein>
    <submittedName>
        <fullName evidence="7">Type IV secretion protein Rhs</fullName>
    </submittedName>
</protein>
<dbReference type="InterPro" id="IPR017847">
    <property type="entry name" value="T6SS_RhsGE_Vgr_subset"/>
</dbReference>
<evidence type="ECO:0000259" key="6">
    <source>
        <dbReference type="Pfam" id="PF22178"/>
    </source>
</evidence>
<dbReference type="InterPro" id="IPR050708">
    <property type="entry name" value="T6SS_VgrG/RHS"/>
</dbReference>
<evidence type="ECO:0000313" key="7">
    <source>
        <dbReference type="EMBL" id="GGO36961.1"/>
    </source>
</evidence>
<proteinExistence type="inferred from homology"/>
<dbReference type="InterPro" id="IPR037026">
    <property type="entry name" value="Vgr_OB-fold_dom_sf"/>
</dbReference>
<sequence>MPQDREISVSVPAFGDDVRFAQLEGEDEISQPFRFDLLLSSDKTDLAADRVLGTALTVTVSGTVSGEPKRHFHGIVAAFGLAELRDDQAIYRVTVVPWLWLLSLHTDNRIFQNLSVVEIVKKVFSAYPDAAFEMRLRKSYPPREYCVQYGESDLNFVQRLLEHEGIFYLFEHEDGAHRMILVDGNAALKPVPGDGKLPYEGDNRISFREGDFITGWRPLAHVRPGAFTQTDYDFEKPSADLMTKAVAPIGHKADRAEQYHYPGTYVDLGRGDRLTAIRLEEQQAPHIRIEATGTARTLWSGRTFGLELFPREAENDDYLVLRTAYRLWDDQYRSGQERADLGYEVSVTLAPARIAYRPERRTPRPVMRGPQTAQVVGPAGEEIFTDKYARVKVQFHWDREGRRDENTTCFIRVSQTWAGAGWGFIQIPRIGQEVIVDFLEGDPDQPIITGRVYNAAQMPPYGLPGNATQSGWKSNSSPGGGGWNELRFEDKAGSEEVYFQAEKDHNELVKNNESRTIGNDFAEDVGHDAQQSVGNDRTESVGRDKSTSVGQHRTVQIGVNDTETVGADRSLTVGANETISIGSNSTETIGANHTQTVAIAQAVTVGAARVDTVGASETRSVGAVQTNTIGASRSVTVGAGQTHSIGADDGWTVGGGQTVSVGSDQSVTIGAKQTLNVGADQANTIGGAQATTVAKDAMMQVDGNMGVKVGKSLAFDVTDEITLKCGSAQITMKKDGTIILKGKDITIDGSGKINLKAGGDITAKGSKINMN</sequence>
<dbReference type="OrthoDB" id="9762420at2"/>
<dbReference type="Gene3D" id="4.10.220.110">
    <property type="match status" value="1"/>
</dbReference>
<dbReference type="InterPro" id="IPR006531">
    <property type="entry name" value="Gp5/Vgr_OB"/>
</dbReference>
<dbReference type="RefSeq" id="WP_146287997.1">
    <property type="nucleotide sequence ID" value="NZ_BMLP01000008.1"/>
</dbReference>
<comment type="subcellular location">
    <subcellularLocation>
        <location evidence="1">Secreted</location>
    </subcellularLocation>
</comment>
<dbReference type="Gene3D" id="2.30.110.50">
    <property type="match status" value="1"/>
</dbReference>
<feature type="compositionally biased region" description="Basic and acidic residues" evidence="4">
    <location>
        <begin position="536"/>
        <end position="546"/>
    </location>
</feature>
<dbReference type="PANTHER" id="PTHR32305">
    <property type="match status" value="1"/>
</dbReference>
<gene>
    <name evidence="7" type="ORF">GCM10010991_31800</name>
</gene>
<organism evidence="7 8">
    <name type="scientific">Gemmobacter aquaticus</name>
    <dbReference type="NCBI Taxonomy" id="490185"/>
    <lineage>
        <taxon>Bacteria</taxon>
        <taxon>Pseudomonadati</taxon>
        <taxon>Pseudomonadota</taxon>
        <taxon>Alphaproteobacteria</taxon>
        <taxon>Rhodobacterales</taxon>
        <taxon>Paracoccaceae</taxon>
        <taxon>Gemmobacter</taxon>
    </lineage>
</organism>
<name>A0A918DDL5_9RHOB</name>
<keyword evidence="3" id="KW-0964">Secreted</keyword>
<dbReference type="PANTHER" id="PTHR32305:SF15">
    <property type="entry name" value="PROTEIN RHSA-RELATED"/>
    <property type="match status" value="1"/>
</dbReference>
<dbReference type="InterPro" id="IPR054030">
    <property type="entry name" value="Gp5_Vgr_C"/>
</dbReference>
<dbReference type="SUPFAM" id="SSF69279">
    <property type="entry name" value="Phage tail proteins"/>
    <property type="match status" value="2"/>
</dbReference>
<dbReference type="Pfam" id="PF05954">
    <property type="entry name" value="Phage_GPD"/>
    <property type="match status" value="1"/>
</dbReference>
<evidence type="ECO:0000313" key="8">
    <source>
        <dbReference type="Proteomes" id="UP000598196"/>
    </source>
</evidence>
<evidence type="ECO:0000256" key="4">
    <source>
        <dbReference type="SAM" id="MobiDB-lite"/>
    </source>
</evidence>
<comment type="similarity">
    <text evidence="2">Belongs to the VgrG protein family.</text>
</comment>
<feature type="domain" description="Gp5/Type VI secretion system Vgr C-terminal trimerisation" evidence="6">
    <location>
        <begin position="642"/>
        <end position="709"/>
    </location>
</feature>
<evidence type="ECO:0000256" key="1">
    <source>
        <dbReference type="ARBA" id="ARBA00004613"/>
    </source>
</evidence>